<reference evidence="5" key="2">
    <citation type="journal article" date="2021" name="PeerJ">
        <title>Extensive microbial diversity within the chicken gut microbiome revealed by metagenomics and culture.</title>
        <authorList>
            <person name="Gilroy R."/>
            <person name="Ravi A."/>
            <person name="Getino M."/>
            <person name="Pursley I."/>
            <person name="Horton D.L."/>
            <person name="Alikhan N.F."/>
            <person name="Baker D."/>
            <person name="Gharbi K."/>
            <person name="Hall N."/>
            <person name="Watson M."/>
            <person name="Adriaenssens E.M."/>
            <person name="Foster-Nyarko E."/>
            <person name="Jarju S."/>
            <person name="Secka A."/>
            <person name="Antonio M."/>
            <person name="Oren A."/>
            <person name="Chaudhuri R.R."/>
            <person name="La Ragione R."/>
            <person name="Hildebrand F."/>
            <person name="Pallen M.J."/>
        </authorList>
    </citation>
    <scope>NUCLEOTIDE SEQUENCE</scope>
    <source>
        <strain evidence="5">CHK193-30670</strain>
    </source>
</reference>
<accession>A0A9D1IQG0</accession>
<evidence type="ECO:0000256" key="3">
    <source>
        <dbReference type="ARBA" id="ARBA00023274"/>
    </source>
</evidence>
<dbReference type="InterPro" id="IPR037229">
    <property type="entry name" value="Ribosomal_bL35_sf"/>
</dbReference>
<dbReference type="InterPro" id="IPR021137">
    <property type="entry name" value="Ribosomal_bL35-like"/>
</dbReference>
<dbReference type="Gene3D" id="4.10.410.60">
    <property type="match status" value="1"/>
</dbReference>
<evidence type="ECO:0000313" key="5">
    <source>
        <dbReference type="EMBL" id="HIU40049.1"/>
    </source>
</evidence>
<evidence type="ECO:0000256" key="1">
    <source>
        <dbReference type="ARBA" id="ARBA00006598"/>
    </source>
</evidence>
<sequence length="67" mass="7436">MAKKTQKTHKGTKKVLNVRQSGSITTGHPGHRHNTGGKNAAFNRNKRSKSNLSKADTNRLKRIIDTL</sequence>
<dbReference type="SUPFAM" id="SSF143034">
    <property type="entry name" value="L35p-like"/>
    <property type="match status" value="1"/>
</dbReference>
<feature type="compositionally biased region" description="Basic residues" evidence="4">
    <location>
        <begin position="1"/>
        <end position="13"/>
    </location>
</feature>
<dbReference type="Pfam" id="PF01632">
    <property type="entry name" value="Ribosomal_L35p"/>
    <property type="match status" value="1"/>
</dbReference>
<keyword evidence="2 5" id="KW-0689">Ribosomal protein</keyword>
<comment type="similarity">
    <text evidence="1">Belongs to the bacterial ribosomal protein bL35 family.</text>
</comment>
<dbReference type="GO" id="GO:0006412">
    <property type="term" value="P:translation"/>
    <property type="evidence" value="ECO:0007669"/>
    <property type="project" value="InterPro"/>
</dbReference>
<dbReference type="GO" id="GO:0005840">
    <property type="term" value="C:ribosome"/>
    <property type="evidence" value="ECO:0007669"/>
    <property type="project" value="UniProtKB-KW"/>
</dbReference>
<reference evidence="5" key="1">
    <citation type="submission" date="2020-10" db="EMBL/GenBank/DDBJ databases">
        <authorList>
            <person name="Gilroy R."/>
        </authorList>
    </citation>
    <scope>NUCLEOTIDE SEQUENCE</scope>
    <source>
        <strain evidence="5">CHK193-30670</strain>
    </source>
</reference>
<keyword evidence="3" id="KW-0687">Ribonucleoprotein</keyword>
<dbReference type="GO" id="GO:1990904">
    <property type="term" value="C:ribonucleoprotein complex"/>
    <property type="evidence" value="ECO:0007669"/>
    <property type="project" value="UniProtKB-KW"/>
</dbReference>
<evidence type="ECO:0000256" key="4">
    <source>
        <dbReference type="SAM" id="MobiDB-lite"/>
    </source>
</evidence>
<name>A0A9D1IQG0_9FIRM</name>
<feature type="compositionally biased region" description="Basic and acidic residues" evidence="4">
    <location>
        <begin position="56"/>
        <end position="67"/>
    </location>
</feature>
<dbReference type="AlphaFoldDB" id="A0A9D1IQG0"/>
<gene>
    <name evidence="5" type="ORF">IAB68_01940</name>
</gene>
<dbReference type="EMBL" id="DVMT01000019">
    <property type="protein sequence ID" value="HIU40049.1"/>
    <property type="molecule type" value="Genomic_DNA"/>
</dbReference>
<protein>
    <submittedName>
        <fullName evidence="5">50S ribosomal protein L35</fullName>
    </submittedName>
</protein>
<proteinExistence type="inferred from homology"/>
<comment type="caution">
    <text evidence="5">The sequence shown here is derived from an EMBL/GenBank/DDBJ whole genome shotgun (WGS) entry which is preliminary data.</text>
</comment>
<dbReference type="Proteomes" id="UP000824074">
    <property type="component" value="Unassembled WGS sequence"/>
</dbReference>
<feature type="region of interest" description="Disordered" evidence="4">
    <location>
        <begin position="1"/>
        <end position="67"/>
    </location>
</feature>
<evidence type="ECO:0000313" key="6">
    <source>
        <dbReference type="Proteomes" id="UP000824074"/>
    </source>
</evidence>
<dbReference type="GO" id="GO:0003735">
    <property type="term" value="F:structural constituent of ribosome"/>
    <property type="evidence" value="ECO:0007669"/>
    <property type="project" value="InterPro"/>
</dbReference>
<evidence type="ECO:0000256" key="2">
    <source>
        <dbReference type="ARBA" id="ARBA00022980"/>
    </source>
</evidence>
<organism evidence="5 6">
    <name type="scientific">Candidatus Aphodocola excrementigallinarum</name>
    <dbReference type="NCBI Taxonomy" id="2840670"/>
    <lineage>
        <taxon>Bacteria</taxon>
        <taxon>Bacillati</taxon>
        <taxon>Bacillota</taxon>
        <taxon>Bacilli</taxon>
        <taxon>Candidatus Aphodocola</taxon>
    </lineage>
</organism>